<evidence type="ECO:0000256" key="3">
    <source>
        <dbReference type="ARBA" id="ARBA00022729"/>
    </source>
</evidence>
<keyword evidence="12" id="KW-1185">Reference proteome</keyword>
<keyword evidence="7" id="KW-0458">Lysosome</keyword>
<evidence type="ECO:0000256" key="9">
    <source>
        <dbReference type="ARBA" id="ARBA00024189"/>
    </source>
</evidence>
<name>A0A6P6XY80_DERPT</name>
<evidence type="ECO:0000256" key="1">
    <source>
        <dbReference type="ARBA" id="ARBA00010599"/>
    </source>
</evidence>
<comment type="similarity">
    <text evidence="1">Belongs to the GLMP family.</text>
</comment>
<evidence type="ECO:0000256" key="11">
    <source>
        <dbReference type="SAM" id="Phobius"/>
    </source>
</evidence>
<dbReference type="OrthoDB" id="6264340at2759"/>
<keyword evidence="5 11" id="KW-0472">Membrane</keyword>
<dbReference type="Proteomes" id="UP000515146">
    <property type="component" value="Unplaced"/>
</dbReference>
<evidence type="ECO:0000256" key="5">
    <source>
        <dbReference type="ARBA" id="ARBA00023136"/>
    </source>
</evidence>
<proteinExistence type="inferred from homology"/>
<dbReference type="RefSeq" id="XP_027196904.1">
    <property type="nucleotide sequence ID" value="XM_027341103.1"/>
</dbReference>
<keyword evidence="4 11" id="KW-1133">Transmembrane helix</keyword>
<reference evidence="13" key="1">
    <citation type="submission" date="2025-08" db="UniProtKB">
        <authorList>
            <consortium name="RefSeq"/>
        </authorList>
    </citation>
    <scope>IDENTIFICATION</scope>
    <source>
        <strain evidence="13">Airmid</strain>
    </source>
</reference>
<sequence length="428" mass="48880">MANSIFFVSIIVAVGIFLFPIHLTIAERILSMEQNPGCNHHNDEDCNNTHIVYIRSDAIDDKNDEKNITQSTYHNLWIFSNNGYKPSIMLFETDPLAKLTIDWLNFFQHKMNSINFNNGSIRNSFGFELTDLFLVNMTSKELLYNIPIDQLNWSVNFNERHNNQSSIEAIFSNNNSDIGNFHFHLKISGHSGRETILPKLIYTEGGNLLLFEIDNLFIPESLQKNNTCLQICANLTTILDGHPLNGHIEKFTGMDDEYTPGVFQRYLYEMDSFDQIDNQTRSSFIGWKPVAYFDHNQQIATSLKVISPIIINMTTIPSSSALNGYFDYQKSYPIKLANFRLNSEDDSEFNLAKNGTSIEFSLSLSLLPMNEAQFSTSMTIIIICLLIGFGLPFVLLIGFIMFQLFRRLFSLFSGDNNYNLQNNSESSA</sequence>
<keyword evidence="2 11" id="KW-0812">Transmembrane</keyword>
<comment type="function">
    <text evidence="8">Required to protect lysosomal transporter MFSD1 from lysosomal proteolysis and for MFSD1 lysosomal localization.</text>
</comment>
<accession>A0A6P6XY80</accession>
<evidence type="ECO:0000256" key="6">
    <source>
        <dbReference type="ARBA" id="ARBA00023180"/>
    </source>
</evidence>
<evidence type="ECO:0000313" key="13">
    <source>
        <dbReference type="RefSeq" id="XP_027196904.1"/>
    </source>
</evidence>
<dbReference type="InterPro" id="IPR029382">
    <property type="entry name" value="NCU-G1"/>
</dbReference>
<dbReference type="AlphaFoldDB" id="A0A6P6XY80"/>
<dbReference type="PANTHER" id="PTHR31981">
    <property type="entry name" value="GLYCOSYLATED LYSOSOMAL MEMBRANE PROTEIN"/>
    <property type="match status" value="1"/>
</dbReference>
<comment type="subcellular location">
    <subcellularLocation>
        <location evidence="9">Lysosome membrane</location>
        <topology evidence="9">Single-pass type I membrane protein</topology>
        <orientation evidence="9">Lumenal side</orientation>
    </subcellularLocation>
</comment>
<dbReference type="Pfam" id="PF15065">
    <property type="entry name" value="NCU-G1"/>
    <property type="match status" value="1"/>
</dbReference>
<evidence type="ECO:0000256" key="8">
    <source>
        <dbReference type="ARBA" id="ARBA00024176"/>
    </source>
</evidence>
<dbReference type="KEGG" id="dpte:113791336"/>
<evidence type="ECO:0000256" key="4">
    <source>
        <dbReference type="ARBA" id="ARBA00022989"/>
    </source>
</evidence>
<feature type="transmembrane region" description="Helical" evidence="11">
    <location>
        <begin position="378"/>
        <end position="402"/>
    </location>
</feature>
<dbReference type="GO" id="GO:0005765">
    <property type="term" value="C:lysosomal membrane"/>
    <property type="evidence" value="ECO:0007669"/>
    <property type="project" value="UniProtKB-SubCell"/>
</dbReference>
<evidence type="ECO:0000256" key="10">
    <source>
        <dbReference type="ARBA" id="ARBA00044960"/>
    </source>
</evidence>
<comment type="subunit">
    <text evidence="10">Interacts (via lumenal domain) with lysosomal protein MFSD1; the interaction starts while both proteins are still in the endoplasmic reticulum and is required for stabilization of MFSD1 in lysosomes but has no direct effect on its targeting to lysosomes or transporter activity.</text>
</comment>
<keyword evidence="3" id="KW-0732">Signal</keyword>
<evidence type="ECO:0000256" key="2">
    <source>
        <dbReference type="ARBA" id="ARBA00022692"/>
    </source>
</evidence>
<protein>
    <submittedName>
        <fullName evidence="13">Glycosylated lysosomal membrane protein A-like</fullName>
    </submittedName>
</protein>
<keyword evidence="6" id="KW-0325">Glycoprotein</keyword>
<gene>
    <name evidence="13" type="primary">LOC113791336</name>
</gene>
<dbReference type="InParanoid" id="A0A6P6XY80"/>
<evidence type="ECO:0000256" key="7">
    <source>
        <dbReference type="ARBA" id="ARBA00023228"/>
    </source>
</evidence>
<evidence type="ECO:0000313" key="12">
    <source>
        <dbReference type="Proteomes" id="UP000515146"/>
    </source>
</evidence>
<dbReference type="PANTHER" id="PTHR31981:SF1">
    <property type="entry name" value="GLYCOSYLATED LYSOSOMAL MEMBRANE PROTEIN"/>
    <property type="match status" value="1"/>
</dbReference>
<organism evidence="12 13">
    <name type="scientific">Dermatophagoides pteronyssinus</name>
    <name type="common">European house dust mite</name>
    <dbReference type="NCBI Taxonomy" id="6956"/>
    <lineage>
        <taxon>Eukaryota</taxon>
        <taxon>Metazoa</taxon>
        <taxon>Ecdysozoa</taxon>
        <taxon>Arthropoda</taxon>
        <taxon>Chelicerata</taxon>
        <taxon>Arachnida</taxon>
        <taxon>Acari</taxon>
        <taxon>Acariformes</taxon>
        <taxon>Sarcoptiformes</taxon>
        <taxon>Astigmata</taxon>
        <taxon>Psoroptidia</taxon>
        <taxon>Analgoidea</taxon>
        <taxon>Pyroglyphidae</taxon>
        <taxon>Dermatophagoidinae</taxon>
        <taxon>Dermatophagoides</taxon>
    </lineage>
</organism>